<reference evidence="3" key="1">
    <citation type="journal article" date="2018" name="Gigascience">
        <title>Genome assembly of the Pink Ipe (Handroanthus impetiginosus, Bignoniaceae), a highly valued, ecologically keystone Neotropical timber forest tree.</title>
        <authorList>
            <person name="Silva-Junior O.B."/>
            <person name="Grattapaglia D."/>
            <person name="Novaes E."/>
            <person name="Collevatti R.G."/>
        </authorList>
    </citation>
    <scope>NUCLEOTIDE SEQUENCE [LARGE SCALE GENOMIC DNA]</scope>
    <source>
        <strain evidence="3">cv. UFG-1</strain>
    </source>
</reference>
<keyword evidence="3" id="KW-1185">Reference proteome</keyword>
<dbReference type="AlphaFoldDB" id="A0A2G9GFA9"/>
<dbReference type="InterPro" id="IPR002213">
    <property type="entry name" value="UDP_glucos_trans"/>
</dbReference>
<gene>
    <name evidence="2" type="ORF">CDL12_23498</name>
</gene>
<dbReference type="OrthoDB" id="5835829at2759"/>
<evidence type="ECO:0000313" key="3">
    <source>
        <dbReference type="Proteomes" id="UP000231279"/>
    </source>
</evidence>
<dbReference type="GO" id="GO:0008194">
    <property type="term" value="F:UDP-glycosyltransferase activity"/>
    <property type="evidence" value="ECO:0007669"/>
    <property type="project" value="InterPro"/>
</dbReference>
<protein>
    <submittedName>
        <fullName evidence="2">UDP-glucuronosyl and UDP-glucosyl transferase</fullName>
    </submittedName>
</protein>
<proteinExistence type="predicted"/>
<dbReference type="EMBL" id="NKXS01005321">
    <property type="protein sequence ID" value="PIN03969.1"/>
    <property type="molecule type" value="Genomic_DNA"/>
</dbReference>
<evidence type="ECO:0000313" key="2">
    <source>
        <dbReference type="EMBL" id="PIN03969.1"/>
    </source>
</evidence>
<accession>A0A2G9GFA9</accession>
<dbReference type="GO" id="GO:1901135">
    <property type="term" value="P:carbohydrate derivative metabolic process"/>
    <property type="evidence" value="ECO:0007669"/>
    <property type="project" value="UniProtKB-ARBA"/>
</dbReference>
<dbReference type="Gene3D" id="3.40.50.2000">
    <property type="entry name" value="Glycogen Phosphorylase B"/>
    <property type="match status" value="2"/>
</dbReference>
<comment type="caution">
    <text evidence="2">The sequence shown here is derived from an EMBL/GenBank/DDBJ whole genome shotgun (WGS) entry which is preliminary data.</text>
</comment>
<dbReference type="PANTHER" id="PTHR48044:SF82">
    <property type="entry name" value="GLYCOSYLTRANSFERASE"/>
    <property type="match status" value="1"/>
</dbReference>
<keyword evidence="1 2" id="KW-0808">Transferase</keyword>
<evidence type="ECO:0000256" key="1">
    <source>
        <dbReference type="ARBA" id="ARBA00022679"/>
    </source>
</evidence>
<dbReference type="Proteomes" id="UP000231279">
    <property type="component" value="Unassembled WGS sequence"/>
</dbReference>
<dbReference type="PANTHER" id="PTHR48044">
    <property type="entry name" value="GLYCOSYLTRANSFERASE"/>
    <property type="match status" value="1"/>
</dbReference>
<dbReference type="SUPFAM" id="SSF53756">
    <property type="entry name" value="UDP-Glycosyltransferase/glycogen phosphorylase"/>
    <property type="match status" value="1"/>
</dbReference>
<dbReference type="CDD" id="cd03784">
    <property type="entry name" value="GT1_Gtf-like"/>
    <property type="match status" value="1"/>
</dbReference>
<organism evidence="2 3">
    <name type="scientific">Handroanthus impetiginosus</name>
    <dbReference type="NCBI Taxonomy" id="429701"/>
    <lineage>
        <taxon>Eukaryota</taxon>
        <taxon>Viridiplantae</taxon>
        <taxon>Streptophyta</taxon>
        <taxon>Embryophyta</taxon>
        <taxon>Tracheophyta</taxon>
        <taxon>Spermatophyta</taxon>
        <taxon>Magnoliopsida</taxon>
        <taxon>eudicotyledons</taxon>
        <taxon>Gunneridae</taxon>
        <taxon>Pentapetalae</taxon>
        <taxon>asterids</taxon>
        <taxon>lamiids</taxon>
        <taxon>Lamiales</taxon>
        <taxon>Bignoniaceae</taxon>
        <taxon>Crescentiina</taxon>
        <taxon>Tabebuia alliance</taxon>
        <taxon>Handroanthus</taxon>
    </lineage>
</organism>
<name>A0A2G9GFA9_9LAMI</name>
<dbReference type="Pfam" id="PF00201">
    <property type="entry name" value="UDPGT"/>
    <property type="match status" value="1"/>
</dbReference>
<sequence>MREKNNLSFKILMLPWLAHGRIFPFLKLAKSLSRRNFIVYLCSTSINLDSIKNSKKKDSSYDDISIKLVELHIPSLAFQMSSSSFLDILSSVTPNLLIYDMFQLWAPKIASLKGIPSVCFATSGAAPFSFYHHVYTIGNGSTFPYPAIYLLDHERVNFRDRLIPYIKDADDDFAFGDLTMSCEIVLMKSFKQVEEKYIDYLSVLCKKRVVPSGPLIADSDDYDHEEFSKIMKWLSGKSRQYSTVYVSFSSEYFLSKKQIVEIAKPLELSRVNFIWVFLERVKRRGFIGLGWAPQKKILAHSSVGGFVSHYGWSSIMEGMYFGVPIMAMSMKSEQPINAWLVVEASVRVGVQREGGGLYVTEKIAKGINQEKKEQETNEAAMELLKICMKNKLQE</sequence>